<dbReference type="OrthoDB" id="640365at2"/>
<keyword evidence="3" id="KW-1185">Reference proteome</keyword>
<feature type="signal peptide" evidence="1">
    <location>
        <begin position="1"/>
        <end position="20"/>
    </location>
</feature>
<dbReference type="AlphaFoldDB" id="A0A6N8J832"/>
<sequence length="257" mass="29152">MKRSILYITLLLAFATSAIAQTITVDNAIWMPKSYLDARKQHPPEDSFWKSVDFSKYLSPISSLRILSDNVSIYTYGAEYFPVHVSKEKVLPDRKVWQLDRPIFNGGQSSLFEDASFTLISHNDKKDLWLGIANKEGRTDSVQFEKVPKEKAGTPLWMHTNNYLAYYFRGKRFDVYDENGKLLYNNMQTNANGNLSGLPGYNAWTITSGSTFQLTSNKQGVITFSGFTVTFNGADVVLHPQQKEGLLSKPLILKEKK</sequence>
<evidence type="ECO:0000256" key="1">
    <source>
        <dbReference type="SAM" id="SignalP"/>
    </source>
</evidence>
<dbReference type="RefSeq" id="WP_157299872.1">
    <property type="nucleotide sequence ID" value="NZ_BAAAZB010000007.1"/>
</dbReference>
<evidence type="ECO:0008006" key="4">
    <source>
        <dbReference type="Google" id="ProtNLM"/>
    </source>
</evidence>
<proteinExistence type="predicted"/>
<dbReference type="Proteomes" id="UP000468388">
    <property type="component" value="Unassembled WGS sequence"/>
</dbReference>
<accession>A0A6N8J832</accession>
<protein>
    <recommendedName>
        <fullName evidence="4">LamG domain-containing protein</fullName>
    </recommendedName>
</protein>
<evidence type="ECO:0000313" key="2">
    <source>
        <dbReference type="EMBL" id="MVT41263.1"/>
    </source>
</evidence>
<feature type="chain" id="PRO_5026889290" description="LamG domain-containing protein" evidence="1">
    <location>
        <begin position="21"/>
        <end position="257"/>
    </location>
</feature>
<name>A0A6N8J832_9BACT</name>
<comment type="caution">
    <text evidence="2">The sequence shown here is derived from an EMBL/GenBank/DDBJ whole genome shotgun (WGS) entry which is preliminary data.</text>
</comment>
<dbReference type="EMBL" id="WRXO01000002">
    <property type="protein sequence ID" value="MVT41263.1"/>
    <property type="molecule type" value="Genomic_DNA"/>
</dbReference>
<keyword evidence="1" id="KW-0732">Signal</keyword>
<gene>
    <name evidence="2" type="ORF">GO495_11770</name>
</gene>
<reference evidence="2 3" key="1">
    <citation type="submission" date="2019-12" db="EMBL/GenBank/DDBJ databases">
        <title>The draft genomic sequence of strain Chitinophaga oryziterrae JCM 16595.</title>
        <authorList>
            <person name="Zhang X."/>
        </authorList>
    </citation>
    <scope>NUCLEOTIDE SEQUENCE [LARGE SCALE GENOMIC DNA]</scope>
    <source>
        <strain evidence="2 3">JCM 16595</strain>
    </source>
</reference>
<organism evidence="2 3">
    <name type="scientific">Chitinophaga oryziterrae</name>
    <dbReference type="NCBI Taxonomy" id="1031224"/>
    <lineage>
        <taxon>Bacteria</taxon>
        <taxon>Pseudomonadati</taxon>
        <taxon>Bacteroidota</taxon>
        <taxon>Chitinophagia</taxon>
        <taxon>Chitinophagales</taxon>
        <taxon>Chitinophagaceae</taxon>
        <taxon>Chitinophaga</taxon>
    </lineage>
</organism>
<evidence type="ECO:0000313" key="3">
    <source>
        <dbReference type="Proteomes" id="UP000468388"/>
    </source>
</evidence>